<evidence type="ECO:0000256" key="4">
    <source>
        <dbReference type="ARBA" id="ARBA00022729"/>
    </source>
</evidence>
<dbReference type="CDD" id="cd05757">
    <property type="entry name" value="Ig2_IL1R-like"/>
    <property type="match status" value="1"/>
</dbReference>
<reference evidence="15" key="3">
    <citation type="submission" date="2025-09" db="UniProtKB">
        <authorList>
            <consortium name="Ensembl"/>
        </authorList>
    </citation>
    <scope>IDENTIFICATION</scope>
</reference>
<keyword evidence="3" id="KW-0812">Transmembrane</keyword>
<evidence type="ECO:0000256" key="6">
    <source>
        <dbReference type="ARBA" id="ARBA00022801"/>
    </source>
</evidence>
<dbReference type="SUPFAM" id="SSF48726">
    <property type="entry name" value="Immunoglobulin"/>
    <property type="match status" value="3"/>
</dbReference>
<keyword evidence="5" id="KW-0677">Repeat</keyword>
<reference evidence="15" key="1">
    <citation type="submission" date="2015-11" db="EMBL/GenBank/DDBJ databases">
        <authorList>
            <consortium name="International Coturnix japonica Genome Analysis Consortium"/>
            <person name="Warren W."/>
            <person name="Burt D.W."/>
            <person name="Antin P.B."/>
            <person name="Lanford R."/>
            <person name="Gros J."/>
            <person name="Wilson R.K."/>
        </authorList>
    </citation>
    <scope>NUCLEOTIDE SEQUENCE [LARGE SCALE GENOMIC DNA]</scope>
</reference>
<dbReference type="InterPro" id="IPR003599">
    <property type="entry name" value="Ig_sub"/>
</dbReference>
<keyword evidence="7" id="KW-1133">Transmembrane helix</keyword>
<evidence type="ECO:0000259" key="14">
    <source>
        <dbReference type="PROSITE" id="PS50835"/>
    </source>
</evidence>
<dbReference type="InterPro" id="IPR015621">
    <property type="entry name" value="IL-1_rcpt_fam"/>
</dbReference>
<keyword evidence="6" id="KW-0378">Hydrolase</keyword>
<dbReference type="AlphaFoldDB" id="A0A8C2TQV6"/>
<dbReference type="FunFam" id="2.60.40.10:FF:000284">
    <property type="entry name" value="interleukin-1 receptor accessory protein-like 1"/>
    <property type="match status" value="1"/>
</dbReference>
<keyword evidence="10" id="KW-1015">Disulfide bond</keyword>
<dbReference type="GO" id="GO:0002113">
    <property type="term" value="F:interleukin-33 binding"/>
    <property type="evidence" value="ECO:0007669"/>
    <property type="project" value="TreeGrafter"/>
</dbReference>
<evidence type="ECO:0000313" key="16">
    <source>
        <dbReference type="Proteomes" id="UP000694412"/>
    </source>
</evidence>
<comment type="subcellular location">
    <subcellularLocation>
        <location evidence="1">Membrane</location>
        <topology evidence="1">Single-pass type I membrane protein</topology>
    </subcellularLocation>
</comment>
<evidence type="ECO:0000256" key="7">
    <source>
        <dbReference type="ARBA" id="ARBA00022989"/>
    </source>
</evidence>
<evidence type="ECO:0000256" key="8">
    <source>
        <dbReference type="ARBA" id="ARBA00023027"/>
    </source>
</evidence>
<dbReference type="Pfam" id="PF00047">
    <property type="entry name" value="ig"/>
    <property type="match status" value="1"/>
</dbReference>
<dbReference type="Gene3D" id="2.60.40.10">
    <property type="entry name" value="Immunoglobulins"/>
    <property type="match status" value="3"/>
</dbReference>
<dbReference type="InterPro" id="IPR003598">
    <property type="entry name" value="Ig_sub2"/>
</dbReference>
<keyword evidence="11" id="KW-0675">Receptor</keyword>
<dbReference type="Ensembl" id="ENSCJPT00005022580.1">
    <property type="protein sequence ID" value="ENSCJPP00005016022.1"/>
    <property type="gene ID" value="ENSCJPG00005013205.1"/>
</dbReference>
<dbReference type="InterPro" id="IPR007110">
    <property type="entry name" value="Ig-like_dom"/>
</dbReference>
<dbReference type="Pfam" id="PF13895">
    <property type="entry name" value="Ig_2"/>
    <property type="match status" value="1"/>
</dbReference>
<feature type="domain" description="Ig-like" evidence="14">
    <location>
        <begin position="41"/>
        <end position="130"/>
    </location>
</feature>
<gene>
    <name evidence="15" type="primary">IL1RL1</name>
</gene>
<dbReference type="SMART" id="SM00408">
    <property type="entry name" value="IGc2"/>
    <property type="match status" value="2"/>
</dbReference>
<dbReference type="FunFam" id="2.60.40.10:FF:000188">
    <property type="entry name" value="Interleukin-1 receptor accessory protein-like 1"/>
    <property type="match status" value="1"/>
</dbReference>
<feature type="domain" description="Ig-like" evidence="14">
    <location>
        <begin position="133"/>
        <end position="221"/>
    </location>
</feature>
<dbReference type="PROSITE" id="PS50835">
    <property type="entry name" value="IG_LIKE"/>
    <property type="match status" value="3"/>
</dbReference>
<dbReference type="InterPro" id="IPR004074">
    <property type="entry name" value="IL-1_rcpt_I/II-typ"/>
</dbReference>
<evidence type="ECO:0000256" key="12">
    <source>
        <dbReference type="ARBA" id="ARBA00023180"/>
    </source>
</evidence>
<keyword evidence="9" id="KW-0472">Membrane</keyword>
<evidence type="ECO:0000256" key="2">
    <source>
        <dbReference type="ARBA" id="ARBA00009752"/>
    </source>
</evidence>
<dbReference type="PANTHER" id="PTHR11890:SF7">
    <property type="entry name" value="INTERLEUKIN-1 RECEPTOR-LIKE 1"/>
    <property type="match status" value="1"/>
</dbReference>
<name>A0A8C2TQV6_COTJA</name>
<dbReference type="InterPro" id="IPR036179">
    <property type="entry name" value="Ig-like_dom_sf"/>
</dbReference>
<dbReference type="GO" id="GO:0016020">
    <property type="term" value="C:membrane"/>
    <property type="evidence" value="ECO:0007669"/>
    <property type="project" value="UniProtKB-SubCell"/>
</dbReference>
<keyword evidence="4" id="KW-0732">Signal</keyword>
<accession>A0A8C2TQV6</accession>
<dbReference type="GO" id="GO:0016787">
    <property type="term" value="F:hydrolase activity"/>
    <property type="evidence" value="ECO:0007669"/>
    <property type="project" value="UniProtKB-KW"/>
</dbReference>
<dbReference type="InterPro" id="IPR013783">
    <property type="entry name" value="Ig-like_fold"/>
</dbReference>
<keyword evidence="16" id="KW-1185">Reference proteome</keyword>
<dbReference type="InterPro" id="IPR013151">
    <property type="entry name" value="Immunoglobulin_dom"/>
</dbReference>
<dbReference type="Proteomes" id="UP000694412">
    <property type="component" value="Chromosome 1"/>
</dbReference>
<evidence type="ECO:0000256" key="1">
    <source>
        <dbReference type="ARBA" id="ARBA00004479"/>
    </source>
</evidence>
<reference evidence="15" key="2">
    <citation type="submission" date="2025-08" db="UniProtKB">
        <authorList>
            <consortium name="Ensembl"/>
        </authorList>
    </citation>
    <scope>IDENTIFICATION</scope>
</reference>
<proteinExistence type="inferred from homology"/>
<evidence type="ECO:0000256" key="3">
    <source>
        <dbReference type="ARBA" id="ARBA00022692"/>
    </source>
</evidence>
<evidence type="ECO:0000256" key="10">
    <source>
        <dbReference type="ARBA" id="ARBA00023157"/>
    </source>
</evidence>
<evidence type="ECO:0000256" key="13">
    <source>
        <dbReference type="ARBA" id="ARBA00023319"/>
    </source>
</evidence>
<evidence type="ECO:0000256" key="5">
    <source>
        <dbReference type="ARBA" id="ARBA00022737"/>
    </source>
</evidence>
<dbReference type="PRINTS" id="PR01536">
    <property type="entry name" value="INTRLKN1R12F"/>
</dbReference>
<feature type="domain" description="Ig-like" evidence="14">
    <location>
        <begin position="234"/>
        <end position="341"/>
    </location>
</feature>
<evidence type="ECO:0000256" key="11">
    <source>
        <dbReference type="ARBA" id="ARBA00023170"/>
    </source>
</evidence>
<organism evidence="15 16">
    <name type="scientific">Coturnix japonica</name>
    <name type="common">Japanese quail</name>
    <name type="synonym">Coturnix coturnix japonica</name>
    <dbReference type="NCBI Taxonomy" id="93934"/>
    <lineage>
        <taxon>Eukaryota</taxon>
        <taxon>Metazoa</taxon>
        <taxon>Chordata</taxon>
        <taxon>Craniata</taxon>
        <taxon>Vertebrata</taxon>
        <taxon>Euteleostomi</taxon>
        <taxon>Archelosauria</taxon>
        <taxon>Archosauria</taxon>
        <taxon>Dinosauria</taxon>
        <taxon>Saurischia</taxon>
        <taxon>Theropoda</taxon>
        <taxon>Coelurosauria</taxon>
        <taxon>Aves</taxon>
        <taxon>Neognathae</taxon>
        <taxon>Galloanserae</taxon>
        <taxon>Galliformes</taxon>
        <taxon>Phasianidae</taxon>
        <taxon>Perdicinae</taxon>
        <taxon>Coturnix</taxon>
    </lineage>
</organism>
<evidence type="ECO:0000313" key="15">
    <source>
        <dbReference type="Ensembl" id="ENSCJPP00005016022.1"/>
    </source>
</evidence>
<dbReference type="PANTHER" id="PTHR11890">
    <property type="entry name" value="INTERLEUKIN-1 RECEPTOR FAMILY MEMBER"/>
    <property type="match status" value="1"/>
</dbReference>
<dbReference type="GO" id="GO:0004908">
    <property type="term" value="F:interleukin-1 receptor activity"/>
    <property type="evidence" value="ECO:0007669"/>
    <property type="project" value="InterPro"/>
</dbReference>
<protein>
    <submittedName>
        <fullName evidence="15">Interleukin 1 receptor like 1</fullName>
    </submittedName>
</protein>
<dbReference type="GeneTree" id="ENSGT01090000259985"/>
<dbReference type="SMART" id="SM00409">
    <property type="entry name" value="IG"/>
    <property type="match status" value="3"/>
</dbReference>
<keyword evidence="13" id="KW-0393">Immunoglobulin domain</keyword>
<evidence type="ECO:0000256" key="9">
    <source>
        <dbReference type="ARBA" id="ARBA00023136"/>
    </source>
</evidence>
<keyword evidence="12" id="KW-0325">Glycoprotein</keyword>
<keyword evidence="8" id="KW-0520">NAD</keyword>
<comment type="similarity">
    <text evidence="2">Belongs to the interleukin-1 receptor family.</text>
</comment>
<sequence length="348" mass="39868">MMLLSVHGCSSVVHSDSLLFCLCFFLRNMMVYAHLIILSIFSVSVISQSYDSIEGEALVVRCPENDLSAKVTWYHTGTRKIIPGEEEGSQVFSKGIFLWFLPTSLADSGNYTCVTTYPDGSKKERKMNVQVHPYKQEKCFPSRILYANESRNGKISCPTFRNYENATITQWYKDCRPLQGERYSMQDPYIYITNLNKEDDGYYTCQFTYTHRGKVFNVSATRIFVSGVKHSSLPVQILFPKDEEVIEVELGATLPLKCRAWLGIKKQPIGFVTWDVNEEPAENADEEKFHREISFFEGQHQEYYGEATLTISNIEHTDLQSSFSCVAMNEMGNTRTTVTLRLKKKCPQ</sequence>